<dbReference type="RefSeq" id="WP_344041951.1">
    <property type="nucleotide sequence ID" value="NZ_BAAAKE010000031.1"/>
</dbReference>
<proteinExistence type="predicted"/>
<dbReference type="InterPro" id="IPR000772">
    <property type="entry name" value="Ricin_B_lectin"/>
</dbReference>
<feature type="region of interest" description="Disordered" evidence="1">
    <location>
        <begin position="284"/>
        <end position="386"/>
    </location>
</feature>
<evidence type="ECO:0000256" key="1">
    <source>
        <dbReference type="SAM" id="MobiDB-lite"/>
    </source>
</evidence>
<dbReference type="Proteomes" id="UP001595833">
    <property type="component" value="Unassembled WGS sequence"/>
</dbReference>
<sequence>MSGDAPPPIADPPDPRAAADVAEFVELLRRLRRQAGNPGYKKTLERATRDGHGVPRLSGSTMHRVLECRQDLTRVRDPELFVREFVGALGADPAPWLEALDRLLRPVREPDREAPPVTAPGGGRGRRRALVAAVAVLLVAAGVVAWSTAGPGDPPAAPVTGPTRLAVVLAADGDLRLTVDRTPDQSVAYAVLSADADATPWEVVARNPTNPGYWQLRPAGRLLACLEVLGGSVDDGALVQQYGCNGERHQYWEPRPQPDGASWWVNLHSDQCLTVDTRPRAGATMVQRPCDPARAEAQRWRTSALEEQAAPGEPATVLNEPAALPSSTTPGPEGVPDQDPAERPGGGEDRPCPGLGDGLDPDATAWSGDPWPVHGEPGAANRGRVSLGPGKFGEVELVRADTVAGRTYYWARGRVAFSPDRFTMALQWTTDPGGAGWHSCTRTFAGEHRDTATAALPRDVDGVDVSFRICLTYAPELAPRDPVVHCAGRH</sequence>
<evidence type="ECO:0000313" key="4">
    <source>
        <dbReference type="Proteomes" id="UP001595833"/>
    </source>
</evidence>
<dbReference type="SUPFAM" id="SSF50370">
    <property type="entry name" value="Ricin B-like lectins"/>
    <property type="match status" value="1"/>
</dbReference>
<dbReference type="CDD" id="cd00161">
    <property type="entry name" value="beta-trefoil_Ricin-like"/>
    <property type="match status" value="1"/>
</dbReference>
<dbReference type="EMBL" id="JBHSJB010000053">
    <property type="protein sequence ID" value="MFC5060245.1"/>
    <property type="molecule type" value="Genomic_DNA"/>
</dbReference>
<dbReference type="Pfam" id="PF00652">
    <property type="entry name" value="Ricin_B_lectin"/>
    <property type="match status" value="1"/>
</dbReference>
<comment type="caution">
    <text evidence="3">The sequence shown here is derived from an EMBL/GenBank/DDBJ whole genome shotgun (WGS) entry which is preliminary data.</text>
</comment>
<reference evidence="4" key="1">
    <citation type="journal article" date="2019" name="Int. J. Syst. Evol. Microbiol.">
        <title>The Global Catalogue of Microorganisms (GCM) 10K type strain sequencing project: providing services to taxonomists for standard genome sequencing and annotation.</title>
        <authorList>
            <consortium name="The Broad Institute Genomics Platform"/>
            <consortium name="The Broad Institute Genome Sequencing Center for Infectious Disease"/>
            <person name="Wu L."/>
            <person name="Ma J."/>
        </authorList>
    </citation>
    <scope>NUCLEOTIDE SEQUENCE [LARGE SCALE GENOMIC DNA]</scope>
    <source>
        <strain evidence="4">KCTC 12848</strain>
    </source>
</reference>
<accession>A0ABV9YBX5</accession>
<organism evidence="3 4">
    <name type="scientific">Saccharothrix xinjiangensis</name>
    <dbReference type="NCBI Taxonomy" id="204798"/>
    <lineage>
        <taxon>Bacteria</taxon>
        <taxon>Bacillati</taxon>
        <taxon>Actinomycetota</taxon>
        <taxon>Actinomycetes</taxon>
        <taxon>Pseudonocardiales</taxon>
        <taxon>Pseudonocardiaceae</taxon>
        <taxon>Saccharothrix</taxon>
    </lineage>
</organism>
<feature type="compositionally biased region" description="Basic and acidic residues" evidence="1">
    <location>
        <begin position="340"/>
        <end position="351"/>
    </location>
</feature>
<name>A0ABV9YBX5_9PSEU</name>
<evidence type="ECO:0000259" key="2">
    <source>
        <dbReference type="Pfam" id="PF00652"/>
    </source>
</evidence>
<dbReference type="PROSITE" id="PS50231">
    <property type="entry name" value="RICIN_B_LECTIN"/>
    <property type="match status" value="1"/>
</dbReference>
<keyword evidence="4" id="KW-1185">Reference proteome</keyword>
<protein>
    <submittedName>
        <fullName evidence="3">RICIN domain-containing protein</fullName>
    </submittedName>
</protein>
<evidence type="ECO:0000313" key="3">
    <source>
        <dbReference type="EMBL" id="MFC5060245.1"/>
    </source>
</evidence>
<feature type="domain" description="Ricin B lectin" evidence="2">
    <location>
        <begin position="224"/>
        <end position="303"/>
    </location>
</feature>
<gene>
    <name evidence="3" type="ORF">ACFPFM_41590</name>
</gene>
<dbReference type="Gene3D" id="2.80.10.50">
    <property type="match status" value="1"/>
</dbReference>
<dbReference type="InterPro" id="IPR035992">
    <property type="entry name" value="Ricin_B-like_lectins"/>
</dbReference>